<dbReference type="PANTHER" id="PTHR23028:SF128">
    <property type="entry name" value="ACYLTRANSFERASE 3 DOMAIN-CONTAINING PROTEIN"/>
    <property type="match status" value="1"/>
</dbReference>
<proteinExistence type="predicted"/>
<feature type="transmembrane region" description="Helical" evidence="1">
    <location>
        <begin position="255"/>
        <end position="272"/>
    </location>
</feature>
<dbReference type="GO" id="GO:0016747">
    <property type="term" value="F:acyltransferase activity, transferring groups other than amino-acyl groups"/>
    <property type="evidence" value="ECO:0007669"/>
    <property type="project" value="InterPro"/>
</dbReference>
<evidence type="ECO:0000259" key="2">
    <source>
        <dbReference type="Pfam" id="PF01757"/>
    </source>
</evidence>
<protein>
    <recommendedName>
        <fullName evidence="2">Acyltransferase 3 domain-containing protein</fullName>
    </recommendedName>
</protein>
<evidence type="ECO:0000313" key="4">
    <source>
        <dbReference type="Proteomes" id="UP000244855"/>
    </source>
</evidence>
<dbReference type="InterPro" id="IPR002656">
    <property type="entry name" value="Acyl_transf_3_dom"/>
</dbReference>
<evidence type="ECO:0000256" key="1">
    <source>
        <dbReference type="SAM" id="Phobius"/>
    </source>
</evidence>
<keyword evidence="1" id="KW-0812">Transmembrane</keyword>
<reference evidence="3 4" key="1">
    <citation type="journal article" date="2018" name="Sci. Rep.">
        <title>Comparative genomics provides insights into the lifestyle and reveals functional heterogeneity of dark septate endophytic fungi.</title>
        <authorList>
            <person name="Knapp D.G."/>
            <person name="Nemeth J.B."/>
            <person name="Barry K."/>
            <person name="Hainaut M."/>
            <person name="Henrissat B."/>
            <person name="Johnson J."/>
            <person name="Kuo A."/>
            <person name="Lim J.H.P."/>
            <person name="Lipzen A."/>
            <person name="Nolan M."/>
            <person name="Ohm R.A."/>
            <person name="Tamas L."/>
            <person name="Grigoriev I.V."/>
            <person name="Spatafora J.W."/>
            <person name="Nagy L.G."/>
            <person name="Kovacs G.M."/>
        </authorList>
    </citation>
    <scope>NUCLEOTIDE SEQUENCE [LARGE SCALE GENOMIC DNA]</scope>
    <source>
        <strain evidence="3 4">DSE2036</strain>
    </source>
</reference>
<gene>
    <name evidence="3" type="ORF">DM02DRAFT_359805</name>
</gene>
<accession>A0A2V1DTF8</accession>
<keyword evidence="1" id="KW-0472">Membrane</keyword>
<dbReference type="AlphaFoldDB" id="A0A2V1DTF8"/>
<dbReference type="OrthoDB" id="5405781at2759"/>
<feature type="transmembrane region" description="Helical" evidence="1">
    <location>
        <begin position="62"/>
        <end position="82"/>
    </location>
</feature>
<dbReference type="PANTHER" id="PTHR23028">
    <property type="entry name" value="ACETYLTRANSFERASE"/>
    <property type="match status" value="1"/>
</dbReference>
<dbReference type="InterPro" id="IPR050879">
    <property type="entry name" value="Acyltransferase_3"/>
</dbReference>
<keyword evidence="1" id="KW-1133">Transmembrane helix</keyword>
<name>A0A2V1DTF8_9PLEO</name>
<feature type="transmembrane region" description="Helical" evidence="1">
    <location>
        <begin position="181"/>
        <end position="203"/>
    </location>
</feature>
<sequence>MGIGQEGNVKWVDGLRGLASVTVVFSHLSRAFVGEVFAAASEGEKEGEFLPPTWYQLPFVRLLFQGRLGVSIFALVTGYVCALKPIKLYRQNNPESAFTAVSKSALRRFPRLFFPGAAATVVVWLLVETGLYTIAKHTDSFYLDVMSQPRIGSLLPALTKLIQEIVATWTKRKNDYDSAQWTMLPLLQESTAIYVFLLATAYIKNRARMVCALGMVAFYWLSSDSLFGLLGFFGIFLAEFQMDDFTNVFLSTQPILAPIISTVNIVFGMYIASYPEANIDALSWSRNLHSFFTAILPQDPDYGHFSSSIGLIFISFGIVLSPFLQKLLSSKYLLFLGRMSFAVYLLHHSMMKTVLAWMLYGIHTKPAHMNDKNEPEITRLEYPGHATLLMWSIVWWPMLYGVAYLWTTHVDPRCERMANKLVEWVKLDNAQQSNGYLPMAPMMQAQPSHAHHNGPPA</sequence>
<feature type="transmembrane region" description="Helical" evidence="1">
    <location>
        <begin position="388"/>
        <end position="407"/>
    </location>
</feature>
<feature type="transmembrane region" description="Helical" evidence="1">
    <location>
        <begin position="302"/>
        <end position="320"/>
    </location>
</feature>
<feature type="transmembrane region" description="Helical" evidence="1">
    <location>
        <begin position="112"/>
        <end position="135"/>
    </location>
</feature>
<dbReference type="Proteomes" id="UP000244855">
    <property type="component" value="Unassembled WGS sequence"/>
</dbReference>
<evidence type="ECO:0000313" key="3">
    <source>
        <dbReference type="EMBL" id="PVI01339.1"/>
    </source>
</evidence>
<feature type="transmembrane region" description="Helical" evidence="1">
    <location>
        <begin position="332"/>
        <end position="350"/>
    </location>
</feature>
<feature type="domain" description="Acyltransferase 3" evidence="2">
    <location>
        <begin position="10"/>
        <end position="399"/>
    </location>
</feature>
<keyword evidence="4" id="KW-1185">Reference proteome</keyword>
<organism evidence="3 4">
    <name type="scientific">Periconia macrospinosa</name>
    <dbReference type="NCBI Taxonomy" id="97972"/>
    <lineage>
        <taxon>Eukaryota</taxon>
        <taxon>Fungi</taxon>
        <taxon>Dikarya</taxon>
        <taxon>Ascomycota</taxon>
        <taxon>Pezizomycotina</taxon>
        <taxon>Dothideomycetes</taxon>
        <taxon>Pleosporomycetidae</taxon>
        <taxon>Pleosporales</taxon>
        <taxon>Massarineae</taxon>
        <taxon>Periconiaceae</taxon>
        <taxon>Periconia</taxon>
    </lineage>
</organism>
<dbReference type="EMBL" id="KZ805359">
    <property type="protein sequence ID" value="PVI01339.1"/>
    <property type="molecule type" value="Genomic_DNA"/>
</dbReference>
<dbReference type="Pfam" id="PF01757">
    <property type="entry name" value="Acyl_transf_3"/>
    <property type="match status" value="1"/>
</dbReference>
<feature type="transmembrane region" description="Helical" evidence="1">
    <location>
        <begin position="210"/>
        <end position="235"/>
    </location>
</feature>
<dbReference type="STRING" id="97972.A0A2V1DTF8"/>